<proteinExistence type="predicted"/>
<sequence length="156" mass="17233">MFVDQAAEDGELPETSPPQFGHLLATVSYFRYRTARPSWNVASNRSLCVPLCFVASKPWKPRGHIPSLSPAQSHPAELLLCFSTPFPRFCSVGFVVSAPSTAVRTFRLQHVVVVFALGANSRGTVAWGDEEFIARFGVSGAETRERPCIHTKRRLS</sequence>
<evidence type="ECO:0000313" key="2">
    <source>
        <dbReference type="WBParaSite" id="L893_g30362.t1"/>
    </source>
</evidence>
<reference evidence="2" key="1">
    <citation type="submission" date="2016-11" db="UniProtKB">
        <authorList>
            <consortium name="WormBaseParasite"/>
        </authorList>
    </citation>
    <scope>IDENTIFICATION</scope>
</reference>
<accession>A0A1I7ZWQ8</accession>
<evidence type="ECO:0000313" key="1">
    <source>
        <dbReference type="Proteomes" id="UP000095287"/>
    </source>
</evidence>
<name>A0A1I7ZWQ8_9BILA</name>
<dbReference type="Proteomes" id="UP000095287">
    <property type="component" value="Unplaced"/>
</dbReference>
<protein>
    <submittedName>
        <fullName evidence="2">Uncharacterized protein</fullName>
    </submittedName>
</protein>
<dbReference type="WBParaSite" id="L893_g30362.t1">
    <property type="protein sequence ID" value="L893_g30362.t1"/>
    <property type="gene ID" value="L893_g30362"/>
</dbReference>
<dbReference type="AlphaFoldDB" id="A0A1I7ZWQ8"/>
<organism evidence="1 2">
    <name type="scientific">Steinernema glaseri</name>
    <dbReference type="NCBI Taxonomy" id="37863"/>
    <lineage>
        <taxon>Eukaryota</taxon>
        <taxon>Metazoa</taxon>
        <taxon>Ecdysozoa</taxon>
        <taxon>Nematoda</taxon>
        <taxon>Chromadorea</taxon>
        <taxon>Rhabditida</taxon>
        <taxon>Tylenchina</taxon>
        <taxon>Panagrolaimomorpha</taxon>
        <taxon>Strongyloidoidea</taxon>
        <taxon>Steinernematidae</taxon>
        <taxon>Steinernema</taxon>
    </lineage>
</organism>
<keyword evidence="1" id="KW-1185">Reference proteome</keyword>